<organism evidence="8 9">
    <name type="scientific">Podospora didyma</name>
    <dbReference type="NCBI Taxonomy" id="330526"/>
    <lineage>
        <taxon>Eukaryota</taxon>
        <taxon>Fungi</taxon>
        <taxon>Dikarya</taxon>
        <taxon>Ascomycota</taxon>
        <taxon>Pezizomycotina</taxon>
        <taxon>Sordariomycetes</taxon>
        <taxon>Sordariomycetidae</taxon>
        <taxon>Sordariales</taxon>
        <taxon>Podosporaceae</taxon>
        <taxon>Podospora</taxon>
    </lineage>
</organism>
<keyword evidence="2 6" id="KW-0732">Signal</keyword>
<evidence type="ECO:0000256" key="5">
    <source>
        <dbReference type="SAM" id="MobiDB-lite"/>
    </source>
</evidence>
<protein>
    <recommendedName>
        <fullName evidence="7">LysM domain-containing protein</fullName>
    </recommendedName>
</protein>
<evidence type="ECO:0000256" key="3">
    <source>
        <dbReference type="ARBA" id="ARBA00023026"/>
    </source>
</evidence>
<name>A0AAE0P822_9PEZI</name>
<sequence length="507" mass="53856">MFIVKWLTAAAVAASVVCGHAIGRRAECTWSAEPSEGDTCQSFAEFWGISLADLRTFNPTLSCPTADTKIPIKEWCVEMVLPPPTSTIASSSSIPSSTGSPLPSPTQDNVIKTCTAWHKVVSGDGCQKIVDKYKTFKLSDFYLWNPDVGDDCSGLPLGAFVCVGVPGTPTSPPPTTTPTIDPSKPSPTQDNVIKTCTAWHKVVSGDGCQKIVDKYKTFTLANFYLWNPDVGNDCSGLPLGAYVCVGVPGTPTSPPTSTATTDPSKPSPTQDNVIKTCTAWYKVVSGDGCQKIVDKYKTFTLSDFYKWNPDVGTDCSGLPLSTYVCVGIPGTPTSPPTASPTPTTDPSKPSPTQPNVIKTCTNWYKVVSGDNCQKVVDKYGTFPIADFYKWNPDVGTSCAGLELGVYVCVGVPGTPTAKPTSSTVKPTSTTKTTTPQGTVTGTAAPTPTQSGVSATCNKWYYVVSGDGCQTVADKFKITLANFYKWNPAIKTDCSNLPLKTYVCVSVK</sequence>
<dbReference type="EMBL" id="JAULSW010000001">
    <property type="protein sequence ID" value="KAK3395030.1"/>
    <property type="molecule type" value="Genomic_DNA"/>
</dbReference>
<keyword evidence="3" id="KW-0843">Virulence</keyword>
<dbReference type="SUPFAM" id="SSF54106">
    <property type="entry name" value="LysM domain"/>
    <property type="match status" value="3"/>
</dbReference>
<evidence type="ECO:0000259" key="7">
    <source>
        <dbReference type="PROSITE" id="PS51782"/>
    </source>
</evidence>
<comment type="similarity">
    <text evidence="4">Belongs to the secreted LysM effector family.</text>
</comment>
<feature type="region of interest" description="Disordered" evidence="5">
    <location>
        <begin position="334"/>
        <end position="353"/>
    </location>
</feature>
<dbReference type="AlphaFoldDB" id="A0AAE0P822"/>
<dbReference type="Pfam" id="PF01476">
    <property type="entry name" value="LysM"/>
    <property type="match status" value="2"/>
</dbReference>
<comment type="caution">
    <text evidence="8">The sequence shown here is derived from an EMBL/GenBank/DDBJ whole genome shotgun (WGS) entry which is preliminary data.</text>
</comment>
<proteinExistence type="inferred from homology"/>
<evidence type="ECO:0000313" key="8">
    <source>
        <dbReference type="EMBL" id="KAK3395030.1"/>
    </source>
</evidence>
<evidence type="ECO:0000256" key="2">
    <source>
        <dbReference type="ARBA" id="ARBA00022729"/>
    </source>
</evidence>
<reference evidence="8" key="2">
    <citation type="submission" date="2023-06" db="EMBL/GenBank/DDBJ databases">
        <authorList>
            <consortium name="Lawrence Berkeley National Laboratory"/>
            <person name="Haridas S."/>
            <person name="Hensen N."/>
            <person name="Bonometti L."/>
            <person name="Westerberg I."/>
            <person name="Brannstrom I.O."/>
            <person name="Guillou S."/>
            <person name="Cros-Aarteil S."/>
            <person name="Calhoun S."/>
            <person name="Kuo A."/>
            <person name="Mondo S."/>
            <person name="Pangilinan J."/>
            <person name="Riley R."/>
            <person name="LaButti K."/>
            <person name="Andreopoulos B."/>
            <person name="Lipzen A."/>
            <person name="Chen C."/>
            <person name="Yanf M."/>
            <person name="Daum C."/>
            <person name="Ng V."/>
            <person name="Clum A."/>
            <person name="Steindorff A."/>
            <person name="Ohm R."/>
            <person name="Martin F."/>
            <person name="Silar P."/>
            <person name="Natvig D."/>
            <person name="Lalanne C."/>
            <person name="Gautier V."/>
            <person name="Ament-velasquez S.L."/>
            <person name="Kruys A."/>
            <person name="Hutchinson M.I."/>
            <person name="Powell A.J."/>
            <person name="Barry K."/>
            <person name="Miller A.N."/>
            <person name="Grigoriev I.V."/>
            <person name="Debuchy R."/>
            <person name="Gladieux P."/>
            <person name="Thoren M.H."/>
            <person name="Johannesson H."/>
        </authorList>
    </citation>
    <scope>NUCLEOTIDE SEQUENCE</scope>
    <source>
        <strain evidence="8">CBS 232.78</strain>
    </source>
</reference>
<feature type="domain" description="LysM" evidence="7">
    <location>
        <begin position="362"/>
        <end position="409"/>
    </location>
</feature>
<gene>
    <name evidence="8" type="ORF">B0H63DRAFT_518099</name>
</gene>
<dbReference type="InterPro" id="IPR036779">
    <property type="entry name" value="LysM_dom_sf"/>
</dbReference>
<dbReference type="PANTHER" id="PTHR34997:SF2">
    <property type="entry name" value="LYSM DOMAIN-CONTAINING PROTEIN-RELATED"/>
    <property type="match status" value="1"/>
</dbReference>
<dbReference type="Gene3D" id="3.10.350.10">
    <property type="entry name" value="LysM domain"/>
    <property type="match status" value="6"/>
</dbReference>
<feature type="chain" id="PRO_5042216230" description="LysM domain-containing protein" evidence="6">
    <location>
        <begin position="20"/>
        <end position="507"/>
    </location>
</feature>
<keyword evidence="9" id="KW-1185">Reference proteome</keyword>
<keyword evidence="1" id="KW-0147">Chitin-binding</keyword>
<dbReference type="InterPro" id="IPR052210">
    <property type="entry name" value="LysM1-like"/>
</dbReference>
<feature type="domain" description="LysM" evidence="7">
    <location>
        <begin position="279"/>
        <end position="326"/>
    </location>
</feature>
<evidence type="ECO:0000256" key="6">
    <source>
        <dbReference type="SAM" id="SignalP"/>
    </source>
</evidence>
<dbReference type="PROSITE" id="PS51782">
    <property type="entry name" value="LYSM"/>
    <property type="match status" value="5"/>
</dbReference>
<feature type="region of interest" description="Disordered" evidence="5">
    <location>
        <begin position="417"/>
        <end position="446"/>
    </location>
</feature>
<dbReference type="InterPro" id="IPR018392">
    <property type="entry name" value="LysM"/>
</dbReference>
<feature type="signal peptide" evidence="6">
    <location>
        <begin position="1"/>
        <end position="19"/>
    </location>
</feature>
<evidence type="ECO:0000256" key="4">
    <source>
        <dbReference type="ARBA" id="ARBA00044955"/>
    </source>
</evidence>
<evidence type="ECO:0000256" key="1">
    <source>
        <dbReference type="ARBA" id="ARBA00022669"/>
    </source>
</evidence>
<accession>A0AAE0P822</accession>
<dbReference type="GO" id="GO:0008061">
    <property type="term" value="F:chitin binding"/>
    <property type="evidence" value="ECO:0007669"/>
    <property type="project" value="UniProtKB-KW"/>
</dbReference>
<dbReference type="PANTHER" id="PTHR34997">
    <property type="entry name" value="AM15"/>
    <property type="match status" value="1"/>
</dbReference>
<feature type="domain" description="LysM" evidence="7">
    <location>
        <begin position="116"/>
        <end position="163"/>
    </location>
</feature>
<evidence type="ECO:0000313" key="9">
    <source>
        <dbReference type="Proteomes" id="UP001285441"/>
    </source>
</evidence>
<reference evidence="8" key="1">
    <citation type="journal article" date="2023" name="Mol. Phylogenet. Evol.">
        <title>Genome-scale phylogeny and comparative genomics of the fungal order Sordariales.</title>
        <authorList>
            <person name="Hensen N."/>
            <person name="Bonometti L."/>
            <person name="Westerberg I."/>
            <person name="Brannstrom I.O."/>
            <person name="Guillou S."/>
            <person name="Cros-Aarteil S."/>
            <person name="Calhoun S."/>
            <person name="Haridas S."/>
            <person name="Kuo A."/>
            <person name="Mondo S."/>
            <person name="Pangilinan J."/>
            <person name="Riley R."/>
            <person name="LaButti K."/>
            <person name="Andreopoulos B."/>
            <person name="Lipzen A."/>
            <person name="Chen C."/>
            <person name="Yan M."/>
            <person name="Daum C."/>
            <person name="Ng V."/>
            <person name="Clum A."/>
            <person name="Steindorff A."/>
            <person name="Ohm R.A."/>
            <person name="Martin F."/>
            <person name="Silar P."/>
            <person name="Natvig D.O."/>
            <person name="Lalanne C."/>
            <person name="Gautier V."/>
            <person name="Ament-Velasquez S.L."/>
            <person name="Kruys A."/>
            <person name="Hutchinson M.I."/>
            <person name="Powell A.J."/>
            <person name="Barry K."/>
            <person name="Miller A.N."/>
            <person name="Grigoriev I.V."/>
            <person name="Debuchy R."/>
            <person name="Gladieux P."/>
            <person name="Hiltunen Thoren M."/>
            <person name="Johannesson H."/>
        </authorList>
    </citation>
    <scope>NUCLEOTIDE SEQUENCE</scope>
    <source>
        <strain evidence="8">CBS 232.78</strain>
    </source>
</reference>
<feature type="domain" description="LysM" evidence="7">
    <location>
        <begin position="458"/>
        <end position="504"/>
    </location>
</feature>
<dbReference type="SMART" id="SM00257">
    <property type="entry name" value="LysM"/>
    <property type="match status" value="5"/>
</dbReference>
<feature type="domain" description="LysM" evidence="7">
    <location>
        <begin position="198"/>
        <end position="245"/>
    </location>
</feature>
<dbReference type="Proteomes" id="UP001285441">
    <property type="component" value="Unassembled WGS sequence"/>
</dbReference>
<dbReference type="CDD" id="cd00118">
    <property type="entry name" value="LysM"/>
    <property type="match status" value="5"/>
</dbReference>